<accession>A0A553WKP0</accession>
<organism evidence="3 4">
    <name type="scientific">Sphingorhabdus contaminans</name>
    <dbReference type="NCBI Taxonomy" id="1343899"/>
    <lineage>
        <taxon>Bacteria</taxon>
        <taxon>Pseudomonadati</taxon>
        <taxon>Pseudomonadota</taxon>
        <taxon>Alphaproteobacteria</taxon>
        <taxon>Sphingomonadales</taxon>
        <taxon>Sphingomonadaceae</taxon>
        <taxon>Sphingorhabdus</taxon>
    </lineage>
</organism>
<dbReference type="RefSeq" id="WP_143776158.1">
    <property type="nucleotide sequence ID" value="NZ_VKKU01000001.1"/>
</dbReference>
<name>A0A553WKP0_9SPHN</name>
<dbReference type="SUPFAM" id="SSF51735">
    <property type="entry name" value="NAD(P)-binding Rossmann-fold domains"/>
    <property type="match status" value="1"/>
</dbReference>
<dbReference type="SMART" id="SM00829">
    <property type="entry name" value="PKS_ER"/>
    <property type="match status" value="1"/>
</dbReference>
<protein>
    <submittedName>
        <fullName evidence="3">NADP-dependent oxidoreductase</fullName>
    </submittedName>
</protein>
<dbReference type="Proteomes" id="UP000320160">
    <property type="component" value="Unassembled WGS sequence"/>
</dbReference>
<evidence type="ECO:0000313" key="4">
    <source>
        <dbReference type="Proteomes" id="UP000320160"/>
    </source>
</evidence>
<dbReference type="InterPro" id="IPR011032">
    <property type="entry name" value="GroES-like_sf"/>
</dbReference>
<reference evidence="3 4" key="1">
    <citation type="submission" date="2019-07" db="EMBL/GenBank/DDBJ databases">
        <authorList>
            <person name="Park M."/>
        </authorList>
    </citation>
    <scope>NUCLEOTIDE SEQUENCE [LARGE SCALE GENOMIC DNA]</scope>
    <source>
        <strain evidence="3 4">KCTC32445</strain>
    </source>
</reference>
<evidence type="ECO:0000313" key="3">
    <source>
        <dbReference type="EMBL" id="TSB05242.1"/>
    </source>
</evidence>
<dbReference type="Pfam" id="PF00107">
    <property type="entry name" value="ADH_zinc_N"/>
    <property type="match status" value="1"/>
</dbReference>
<keyword evidence="4" id="KW-1185">Reference proteome</keyword>
<keyword evidence="1" id="KW-0560">Oxidoreductase</keyword>
<dbReference type="PANTHER" id="PTHR43205:SF7">
    <property type="entry name" value="PROSTAGLANDIN REDUCTASE 1"/>
    <property type="match status" value="1"/>
</dbReference>
<dbReference type="InterPro" id="IPR013149">
    <property type="entry name" value="ADH-like_C"/>
</dbReference>
<dbReference type="InterPro" id="IPR045010">
    <property type="entry name" value="MDR_fam"/>
</dbReference>
<dbReference type="PANTHER" id="PTHR43205">
    <property type="entry name" value="PROSTAGLANDIN REDUCTASE"/>
    <property type="match status" value="1"/>
</dbReference>
<dbReference type="Pfam" id="PF16884">
    <property type="entry name" value="ADH_N_2"/>
    <property type="match status" value="1"/>
</dbReference>
<evidence type="ECO:0000259" key="2">
    <source>
        <dbReference type="SMART" id="SM00829"/>
    </source>
</evidence>
<dbReference type="InterPro" id="IPR020843">
    <property type="entry name" value="ER"/>
</dbReference>
<dbReference type="AlphaFoldDB" id="A0A553WKP0"/>
<dbReference type="InterPro" id="IPR036291">
    <property type="entry name" value="NAD(P)-bd_dom_sf"/>
</dbReference>
<evidence type="ECO:0000256" key="1">
    <source>
        <dbReference type="ARBA" id="ARBA00023002"/>
    </source>
</evidence>
<dbReference type="SUPFAM" id="SSF50129">
    <property type="entry name" value="GroES-like"/>
    <property type="match status" value="1"/>
</dbReference>
<feature type="domain" description="Enoyl reductase (ER)" evidence="2">
    <location>
        <begin position="13"/>
        <end position="337"/>
    </location>
</feature>
<dbReference type="InterPro" id="IPR041694">
    <property type="entry name" value="ADH_N_2"/>
</dbReference>
<dbReference type="OrthoDB" id="9805663at2"/>
<sequence>MARAWTLASRPAGLPNDSNFAMVETPDAPLADGEFRVTNSWLSVDPYMRGRMNDAKSYADPFQLGEPMTGGAVGTVTDSRNADFPVGAKVLHMGGWRDSVVLGGGTTSPAGMPPVRLPELGVPDQHWLSVIGMPGGTAWFGLLKVAEAKAGEVVFVSAAAGAVGSTVTQIAKAKGMKVIGSAGGADKCAWVKELGADAVIDYKAGKVLPQLMAALNDLGETGIDVYFDNVGGEHFDAALATSREWARFAICGMIDVYNDFKAQPMQYLPMIIGKRVTIKGFLYPDFYAQVPEFNADMAQLITSGAVTGRETVKEGLEKTPEAFLGLFSGENTGKMLVKL</sequence>
<dbReference type="FunFam" id="3.40.50.720:FF:000121">
    <property type="entry name" value="Prostaglandin reductase 2"/>
    <property type="match status" value="1"/>
</dbReference>
<dbReference type="Gene3D" id="3.40.50.720">
    <property type="entry name" value="NAD(P)-binding Rossmann-like Domain"/>
    <property type="match status" value="1"/>
</dbReference>
<dbReference type="CDD" id="cd05288">
    <property type="entry name" value="PGDH"/>
    <property type="match status" value="1"/>
</dbReference>
<dbReference type="Gene3D" id="3.90.180.10">
    <property type="entry name" value="Medium-chain alcohol dehydrogenases, catalytic domain"/>
    <property type="match status" value="1"/>
</dbReference>
<dbReference type="GO" id="GO:0016628">
    <property type="term" value="F:oxidoreductase activity, acting on the CH-CH group of donors, NAD or NADP as acceptor"/>
    <property type="evidence" value="ECO:0007669"/>
    <property type="project" value="InterPro"/>
</dbReference>
<dbReference type="EMBL" id="VKKU01000001">
    <property type="protein sequence ID" value="TSB05242.1"/>
    <property type="molecule type" value="Genomic_DNA"/>
</dbReference>
<gene>
    <name evidence="3" type="ORF">FOM92_07700</name>
</gene>
<proteinExistence type="predicted"/>
<comment type="caution">
    <text evidence="3">The sequence shown here is derived from an EMBL/GenBank/DDBJ whole genome shotgun (WGS) entry which is preliminary data.</text>
</comment>